<keyword evidence="2 3" id="KW-0663">Pyridoxal phosphate</keyword>
<dbReference type="GO" id="GO:0006596">
    <property type="term" value="P:polyamine biosynthetic process"/>
    <property type="evidence" value="ECO:0007669"/>
    <property type="project" value="InterPro"/>
</dbReference>
<dbReference type="InterPro" id="IPR002433">
    <property type="entry name" value="Orn_de-COase"/>
</dbReference>
<evidence type="ECO:0000313" key="8">
    <source>
        <dbReference type="Proteomes" id="UP000242712"/>
    </source>
</evidence>
<dbReference type="PANTHER" id="PTHR43727">
    <property type="entry name" value="DIAMINOPIMELATE DECARBOXYLASE"/>
    <property type="match status" value="1"/>
</dbReference>
<evidence type="ECO:0000256" key="3">
    <source>
        <dbReference type="PIRSR" id="PIRSR600183-50"/>
    </source>
</evidence>
<evidence type="ECO:0000259" key="6">
    <source>
        <dbReference type="Pfam" id="PF02784"/>
    </source>
</evidence>
<sequence>MESIKHLLTDPEQDYYIYDLTTLEQRIHWLTSTTKHSIYYAVKANSHPRILETLAPYVAGFEVASPGEIEKVRAVSATVPMIYGGPVKTRGNLAYALEHHVKSIQVESLYELDALQSLLADSERSVEVMLRINLSNIESSAKLKMAGVPTQFGLPYEDLEEALEICDATPELQLTGFHFHSMSNNLDEQAHVDFIKNAIAFAQKYSLRLPADYAINVGGGIGINYEGETQFDFEYFVSQIKTLPQLTFELGRFITAPIGYYAANVYDIKTMHGETFVLLNGGTNHFRFPKAWYHNHPLDILPTETTSPRVKSIENQQVTLAGKLCTPNDVFGPPYSIKSLKTGDWVIFKRAGSYAYDISHLQFLSHNLPKIKFI</sequence>
<dbReference type="Pfam" id="PF02784">
    <property type="entry name" value="Orn_Arg_deC_N"/>
    <property type="match status" value="1"/>
</dbReference>
<dbReference type="PRINTS" id="PR01179">
    <property type="entry name" value="ODADCRBXLASE"/>
</dbReference>
<dbReference type="InterPro" id="IPR029066">
    <property type="entry name" value="PLP-binding_barrel"/>
</dbReference>
<evidence type="ECO:0000259" key="5">
    <source>
        <dbReference type="Pfam" id="PF00278"/>
    </source>
</evidence>
<dbReference type="SUPFAM" id="SSF50621">
    <property type="entry name" value="Alanine racemase C-terminal domain-like"/>
    <property type="match status" value="1"/>
</dbReference>
<dbReference type="GO" id="GO:0009089">
    <property type="term" value="P:lysine biosynthetic process via diaminopimelate"/>
    <property type="evidence" value="ECO:0007669"/>
    <property type="project" value="TreeGrafter"/>
</dbReference>
<evidence type="ECO:0000256" key="2">
    <source>
        <dbReference type="ARBA" id="ARBA00022898"/>
    </source>
</evidence>
<feature type="domain" description="Orn/DAP/Arg decarboxylase 2 C-terminal" evidence="5">
    <location>
        <begin position="18"/>
        <end position="352"/>
    </location>
</feature>
<evidence type="ECO:0000256" key="1">
    <source>
        <dbReference type="ARBA" id="ARBA00001933"/>
    </source>
</evidence>
<organism evidence="7 8">
    <name type="scientific">Staphylococcus argensis</name>
    <dbReference type="NCBI Taxonomy" id="1607738"/>
    <lineage>
        <taxon>Bacteria</taxon>
        <taxon>Bacillati</taxon>
        <taxon>Bacillota</taxon>
        <taxon>Bacilli</taxon>
        <taxon>Bacillales</taxon>
        <taxon>Staphylococcaceae</taxon>
        <taxon>Staphylococcus</taxon>
    </lineage>
</organism>
<evidence type="ECO:0000313" key="7">
    <source>
        <dbReference type="EMBL" id="POA08464.1"/>
    </source>
</evidence>
<dbReference type="EMBL" id="PPPX01000016">
    <property type="protein sequence ID" value="POA08464.1"/>
    <property type="molecule type" value="Genomic_DNA"/>
</dbReference>
<dbReference type="InterPro" id="IPR022643">
    <property type="entry name" value="De-COase2_C"/>
</dbReference>
<keyword evidence="8" id="KW-1185">Reference proteome</keyword>
<dbReference type="InterPro" id="IPR000183">
    <property type="entry name" value="Orn/DAP/Arg_de-COase"/>
</dbReference>
<dbReference type="PANTHER" id="PTHR43727:SF2">
    <property type="entry name" value="GROUP IV DECARBOXYLASE"/>
    <property type="match status" value="1"/>
</dbReference>
<protein>
    <submittedName>
        <fullName evidence="7">Pyridoxal-dependent decarboxylase, pyridoxal-binding domain protein</fullName>
    </submittedName>
</protein>
<feature type="modified residue" description="N6-(pyridoxal phosphate)lysine" evidence="3">
    <location>
        <position position="43"/>
    </location>
</feature>
<reference evidence="7 8" key="1">
    <citation type="submission" date="2017-08" db="EMBL/GenBank/DDBJ databases">
        <title>Draft genome sequences of 64 type strains of genus Staph aureus.</title>
        <authorList>
            <person name="Cole K."/>
            <person name="Golubchik T."/>
            <person name="Russell J."/>
            <person name="Foster D."/>
            <person name="Llewelyn M."/>
            <person name="Wilson D."/>
            <person name="Crook D."/>
            <person name="Paul J."/>
        </authorList>
    </citation>
    <scope>NUCLEOTIDE SEQUENCE [LARGE SCALE GENOMIC DNA]</scope>
    <source>
        <strain evidence="7 8">DSM 29875</strain>
    </source>
</reference>
<accession>A0A2K4FAU1</accession>
<dbReference type="AlphaFoldDB" id="A0A2K4FAU1"/>
<dbReference type="PRINTS" id="PR01182">
    <property type="entry name" value="ORNDCRBXLASE"/>
</dbReference>
<comment type="similarity">
    <text evidence="4">Belongs to the Orn/Lys/Arg decarboxylase class-II family.</text>
</comment>
<comment type="cofactor">
    <cofactor evidence="1 3">
        <name>pyridoxal 5'-phosphate</name>
        <dbReference type="ChEBI" id="CHEBI:597326"/>
    </cofactor>
</comment>
<dbReference type="OrthoDB" id="9802241at2"/>
<gene>
    <name evidence="7" type="ORF">CD039_10330</name>
</gene>
<dbReference type="Pfam" id="PF00278">
    <property type="entry name" value="Orn_DAP_Arg_deC"/>
    <property type="match status" value="1"/>
</dbReference>
<dbReference type="SUPFAM" id="SSF51419">
    <property type="entry name" value="PLP-binding barrel"/>
    <property type="match status" value="1"/>
</dbReference>
<dbReference type="Gene3D" id="3.20.20.10">
    <property type="entry name" value="Alanine racemase"/>
    <property type="match status" value="1"/>
</dbReference>
<proteinExistence type="inferred from homology"/>
<dbReference type="InterPro" id="IPR022644">
    <property type="entry name" value="De-COase2_N"/>
</dbReference>
<dbReference type="Proteomes" id="UP000242712">
    <property type="component" value="Unassembled WGS sequence"/>
</dbReference>
<name>A0A2K4FAU1_9STAP</name>
<dbReference type="GeneID" id="98298739"/>
<evidence type="ECO:0000256" key="4">
    <source>
        <dbReference type="RuleBase" id="RU003737"/>
    </source>
</evidence>
<dbReference type="GO" id="GO:0008836">
    <property type="term" value="F:diaminopimelate decarboxylase activity"/>
    <property type="evidence" value="ECO:0007669"/>
    <property type="project" value="TreeGrafter"/>
</dbReference>
<comment type="caution">
    <text evidence="7">The sequence shown here is derived from an EMBL/GenBank/DDBJ whole genome shotgun (WGS) entry which is preliminary data.</text>
</comment>
<dbReference type="RefSeq" id="WP_103372247.1">
    <property type="nucleotide sequence ID" value="NZ_CBCRVO010000002.1"/>
</dbReference>
<feature type="domain" description="Orn/DAP/Arg decarboxylase 2 N-terminal" evidence="6">
    <location>
        <begin position="25"/>
        <end position="248"/>
    </location>
</feature>
<dbReference type="Gene3D" id="2.40.37.10">
    <property type="entry name" value="Lyase, Ornithine Decarboxylase, Chain A, domain 1"/>
    <property type="match status" value="1"/>
</dbReference>
<feature type="active site" description="Proton donor" evidence="3">
    <location>
        <position position="325"/>
    </location>
</feature>
<dbReference type="InterPro" id="IPR009006">
    <property type="entry name" value="Ala_racemase/Decarboxylase_C"/>
</dbReference>